<name>A0AAV5JRT0_9ROSI</name>
<keyword evidence="2" id="KW-1185">Reference proteome</keyword>
<organism evidence="1 2">
    <name type="scientific">Rubroshorea leprosula</name>
    <dbReference type="NCBI Taxonomy" id="152421"/>
    <lineage>
        <taxon>Eukaryota</taxon>
        <taxon>Viridiplantae</taxon>
        <taxon>Streptophyta</taxon>
        <taxon>Embryophyta</taxon>
        <taxon>Tracheophyta</taxon>
        <taxon>Spermatophyta</taxon>
        <taxon>Magnoliopsida</taxon>
        <taxon>eudicotyledons</taxon>
        <taxon>Gunneridae</taxon>
        <taxon>Pentapetalae</taxon>
        <taxon>rosids</taxon>
        <taxon>malvids</taxon>
        <taxon>Malvales</taxon>
        <taxon>Dipterocarpaceae</taxon>
        <taxon>Rubroshorea</taxon>
    </lineage>
</organism>
<gene>
    <name evidence="1" type="ORF">SLEP1_g27878</name>
</gene>
<sequence>MIVDLIFKSIIRFKCYDAFGWLCQAYLGLENSISFVYVLVSTVKCRNNLKIVLCYVTGFISIVDLLRGGDDIRRDTDAINGWVV</sequence>
<proteinExistence type="predicted"/>
<dbReference type="AlphaFoldDB" id="A0AAV5JRT0"/>
<accession>A0AAV5JRT0</accession>
<protein>
    <submittedName>
        <fullName evidence="1">Uncharacterized protein</fullName>
    </submittedName>
</protein>
<reference evidence="1 2" key="1">
    <citation type="journal article" date="2021" name="Commun. Biol.">
        <title>The genome of Shorea leprosula (Dipterocarpaceae) highlights the ecological relevance of drought in aseasonal tropical rainforests.</title>
        <authorList>
            <person name="Ng K.K.S."/>
            <person name="Kobayashi M.J."/>
            <person name="Fawcett J.A."/>
            <person name="Hatakeyama M."/>
            <person name="Paape T."/>
            <person name="Ng C.H."/>
            <person name="Ang C.C."/>
            <person name="Tnah L.H."/>
            <person name="Lee C.T."/>
            <person name="Nishiyama T."/>
            <person name="Sese J."/>
            <person name="O'Brien M.J."/>
            <person name="Copetti D."/>
            <person name="Mohd Noor M.I."/>
            <person name="Ong R.C."/>
            <person name="Putra M."/>
            <person name="Sireger I.Z."/>
            <person name="Indrioko S."/>
            <person name="Kosugi Y."/>
            <person name="Izuno A."/>
            <person name="Isagi Y."/>
            <person name="Lee S.L."/>
            <person name="Shimizu K.K."/>
        </authorList>
    </citation>
    <scope>NUCLEOTIDE SEQUENCE [LARGE SCALE GENOMIC DNA]</scope>
    <source>
        <strain evidence="1">214</strain>
    </source>
</reference>
<evidence type="ECO:0000313" key="1">
    <source>
        <dbReference type="EMBL" id="GKV17364.1"/>
    </source>
</evidence>
<dbReference type="EMBL" id="BPVZ01000047">
    <property type="protein sequence ID" value="GKV17364.1"/>
    <property type="molecule type" value="Genomic_DNA"/>
</dbReference>
<dbReference type="Proteomes" id="UP001054252">
    <property type="component" value="Unassembled WGS sequence"/>
</dbReference>
<comment type="caution">
    <text evidence="1">The sequence shown here is derived from an EMBL/GenBank/DDBJ whole genome shotgun (WGS) entry which is preliminary data.</text>
</comment>
<evidence type="ECO:0000313" key="2">
    <source>
        <dbReference type="Proteomes" id="UP001054252"/>
    </source>
</evidence>